<dbReference type="InterPro" id="IPR018778">
    <property type="entry name" value="T7SS_EssB"/>
</dbReference>
<organism evidence="3 4">
    <name type="scientific">Virgibacillus indicus</name>
    <dbReference type="NCBI Taxonomy" id="2024554"/>
    <lineage>
        <taxon>Bacteria</taxon>
        <taxon>Bacillati</taxon>
        <taxon>Bacillota</taxon>
        <taxon>Bacilli</taxon>
        <taxon>Bacillales</taxon>
        <taxon>Bacillaceae</taxon>
        <taxon>Virgibacillus</taxon>
    </lineage>
</organism>
<feature type="transmembrane region" description="Helical" evidence="2">
    <location>
        <begin position="219"/>
        <end position="239"/>
    </location>
</feature>
<keyword evidence="2" id="KW-1133">Transmembrane helix</keyword>
<evidence type="ECO:0000256" key="1">
    <source>
        <dbReference type="SAM" id="Coils"/>
    </source>
</evidence>
<keyword evidence="4" id="KW-1185">Reference proteome</keyword>
<evidence type="ECO:0000313" key="4">
    <source>
        <dbReference type="Proteomes" id="UP000216498"/>
    </source>
</evidence>
<protein>
    <recommendedName>
        <fullName evidence="5">Type VII secretion protein EssB</fullName>
    </recommendedName>
</protein>
<accession>A0A265NCX2</accession>
<proteinExistence type="predicted"/>
<feature type="coiled-coil region" evidence="1">
    <location>
        <begin position="252"/>
        <end position="279"/>
    </location>
</feature>
<sequence>MTDKYKLQHGFINENNNFVNYEIPKEQTELVDIEQLNELKKNDSLFFECQHYTVEEKMLRFSYKKPEDFKALNKYPELDTAMKQKIASKLLSVKKIIGTQYTALIHPDNIYINENGDVKFAHRGIRAVLPPKELTSHQLINEMKIILLYLFSSYSFADLTAADLEKLEVRDPGIKKVIAAESFKQLEHALKEVKPEENPKYKKPAAAIKEKVQKPQQRLSLLSGLLLGILIGMMALYFIKVVPLTEASTVTANNQSEKEEKLANEKEELKSLLETNRKTMHGYRSALVGDTEEAIVILEGIEKLDESANRTLIEQYIKLNSVDSLTKAASLSEEYHSKILEKLKELKSEEANQAILDMKSDLPEVKIQQAWLNSDYKKVTEIFNQNPDVNNAKYLAAKSYIELKNHEEALKLGKELKNKEIEIDSLELKKSEIEKNNDMEKEEKEEAIKKLDEEIKKLKD</sequence>
<dbReference type="Gene3D" id="1.10.510.10">
    <property type="entry name" value="Transferase(Phosphotransferase) domain 1"/>
    <property type="match status" value="1"/>
</dbReference>
<dbReference type="AlphaFoldDB" id="A0A265NCX2"/>
<dbReference type="Pfam" id="PF10140">
    <property type="entry name" value="YukC"/>
    <property type="match status" value="1"/>
</dbReference>
<dbReference type="EMBL" id="NPMS01000001">
    <property type="protein sequence ID" value="OZU89890.1"/>
    <property type="molecule type" value="Genomic_DNA"/>
</dbReference>
<keyword evidence="2" id="KW-0472">Membrane</keyword>
<dbReference type="OrthoDB" id="4975281at2"/>
<comment type="caution">
    <text evidence="3">The sequence shown here is derived from an EMBL/GenBank/DDBJ whole genome shotgun (WGS) entry which is preliminary data.</text>
</comment>
<keyword evidence="2" id="KW-0812">Transmembrane</keyword>
<keyword evidence="1" id="KW-0175">Coiled coil</keyword>
<name>A0A265NCX2_9BACI</name>
<dbReference type="RefSeq" id="WP_094883491.1">
    <property type="nucleotide sequence ID" value="NZ_NPMS01000001.1"/>
</dbReference>
<evidence type="ECO:0000256" key="2">
    <source>
        <dbReference type="SAM" id="Phobius"/>
    </source>
</evidence>
<reference evidence="3 4" key="1">
    <citation type="submission" date="2017-08" db="EMBL/GenBank/DDBJ databases">
        <title>Virgibacillus indicus sp. nov. and Virgibacillus profoundi sp. nov, two moderately halophilic bacteria isolated from marine sediment by using the Microfluidic Streak Plate.</title>
        <authorList>
            <person name="Xu B."/>
            <person name="Hu B."/>
            <person name="Wang J."/>
            <person name="Zhu Y."/>
            <person name="Huang L."/>
            <person name="Du W."/>
            <person name="Huang Y."/>
        </authorList>
    </citation>
    <scope>NUCLEOTIDE SEQUENCE [LARGE SCALE GENOMIC DNA]</scope>
    <source>
        <strain evidence="3 4">IO3-P2-C2</strain>
    </source>
</reference>
<evidence type="ECO:0008006" key="5">
    <source>
        <dbReference type="Google" id="ProtNLM"/>
    </source>
</evidence>
<feature type="coiled-coil region" evidence="1">
    <location>
        <begin position="409"/>
        <end position="457"/>
    </location>
</feature>
<dbReference type="Proteomes" id="UP000216498">
    <property type="component" value="Unassembled WGS sequence"/>
</dbReference>
<gene>
    <name evidence="3" type="ORF">CIL03_01755</name>
</gene>
<evidence type="ECO:0000313" key="3">
    <source>
        <dbReference type="EMBL" id="OZU89890.1"/>
    </source>
</evidence>